<dbReference type="AlphaFoldDB" id="C0RBY7"/>
<proteinExistence type="predicted"/>
<evidence type="ECO:0000256" key="1">
    <source>
        <dbReference type="SAM" id="MobiDB-lite"/>
    </source>
</evidence>
<accession>C0RBY7</accession>
<feature type="region of interest" description="Disordered" evidence="1">
    <location>
        <begin position="161"/>
        <end position="190"/>
    </location>
</feature>
<evidence type="ECO:0000313" key="2">
    <source>
        <dbReference type="EMBL" id="ACN53269.1"/>
    </source>
</evidence>
<dbReference type="Proteomes" id="UP000003481">
    <property type="component" value="Plasmid A14S_lp17"/>
</dbReference>
<dbReference type="PROSITE" id="PS51257">
    <property type="entry name" value="PROKAR_LIPOPROTEIN"/>
    <property type="match status" value="1"/>
</dbReference>
<evidence type="ECO:0000313" key="3">
    <source>
        <dbReference type="Proteomes" id="UP000003481"/>
    </source>
</evidence>
<reference evidence="2 3" key="1">
    <citation type="journal article" date="2012" name="J. Bacteriol.">
        <title>Whole-Genome Sequences of Borrelia bissettii, Borrelia valaisiana, and Borrelia spielmanii.</title>
        <authorList>
            <person name="Schutzer S.E."/>
            <person name="Fraser-Liggett C.M."/>
            <person name="Qiu W.G."/>
            <person name="Kraiczy P."/>
            <person name="Mongodin E.F."/>
            <person name="Dunn J.J."/>
            <person name="Luft B.J."/>
            <person name="Casjens S.R."/>
        </authorList>
    </citation>
    <scope>NUCLEOTIDE SEQUENCE [LARGE SCALE GENOMIC DNA]</scope>
    <source>
        <strain evidence="2 3">A14S</strain>
        <plasmid evidence="2 3">A14S_lp17</plasmid>
    </source>
</reference>
<name>C0RBY7_9SPIR</name>
<organism evidence="2 3">
    <name type="scientific">Borreliella spielmanii A14S</name>
    <dbReference type="NCBI Taxonomy" id="498742"/>
    <lineage>
        <taxon>Bacteria</taxon>
        <taxon>Pseudomonadati</taxon>
        <taxon>Spirochaetota</taxon>
        <taxon>Spirochaetia</taxon>
        <taxon>Spirochaetales</taxon>
        <taxon>Borreliaceae</taxon>
        <taxon>Borreliella</taxon>
    </lineage>
</organism>
<dbReference type="EMBL" id="CP001468">
    <property type="protein sequence ID" value="ACN53269.1"/>
    <property type="molecule type" value="Genomic_DNA"/>
</dbReference>
<dbReference type="RefSeq" id="WP_012666200.1">
    <property type="nucleotide sequence ID" value="NC_012200.1"/>
</dbReference>
<protein>
    <submittedName>
        <fullName evidence="2">Uncharacterized protein</fullName>
    </submittedName>
</protein>
<keyword evidence="2" id="KW-0614">Plasmid</keyword>
<gene>
    <name evidence="2" type="ORF">BSPA14S_D0008</name>
</gene>
<sequence>MYKRFVFIFYVICFVVSCDALKNNKNNDQNRLLQDVESMNLKSDWKSNLGLSNEELDTLTFFVNALKSELPKAYTGAAHFNIYLKGDISQIEDYVKRFLFKLKDKGKVKELISYIKYGRDNQPNVEGRDEQLGIDAKEHYRIESRLAGVFDNYFMFLNPPPPPQSLQENSEELSPGPPPPPTISGDAEDMTLNDIKNVCYEFRGSH</sequence>
<dbReference type="HOGENOM" id="CLU_118005_0_0_12"/>
<geneLocation type="plasmid" evidence="2 3">
    <name>A14S_lp17</name>
</geneLocation>